<gene>
    <name evidence="2" type="ORF">BDQ12DRAFT_728386</name>
</gene>
<name>A0A5C3LJH4_9AGAR</name>
<keyword evidence="3" id="KW-1185">Reference proteome</keyword>
<sequence>MTENPRERTATMLQFGISPLNTHADYTPRLNGITAFTELYFIKVRLHIPSPARLFRMLRTMQILITTILSLASFVVVQAAPVESLDPIIISRTTVTSTPVITRTIGEPTVSTRSTRTIVPTTRTTGTLTFPLDTEYLSSRTTTTVSTTIRPTETLVSSTSDAGTTTCITF</sequence>
<keyword evidence="1" id="KW-1133">Transmembrane helix</keyword>
<dbReference type="AlphaFoldDB" id="A0A5C3LJH4"/>
<accession>A0A5C3LJH4</accession>
<keyword evidence="1" id="KW-0472">Membrane</keyword>
<dbReference type="EMBL" id="ML213664">
    <property type="protein sequence ID" value="TFK32752.1"/>
    <property type="molecule type" value="Genomic_DNA"/>
</dbReference>
<organism evidence="2 3">
    <name type="scientific">Crucibulum laeve</name>
    <dbReference type="NCBI Taxonomy" id="68775"/>
    <lineage>
        <taxon>Eukaryota</taxon>
        <taxon>Fungi</taxon>
        <taxon>Dikarya</taxon>
        <taxon>Basidiomycota</taxon>
        <taxon>Agaricomycotina</taxon>
        <taxon>Agaricomycetes</taxon>
        <taxon>Agaricomycetidae</taxon>
        <taxon>Agaricales</taxon>
        <taxon>Agaricineae</taxon>
        <taxon>Nidulariaceae</taxon>
        <taxon>Crucibulum</taxon>
    </lineage>
</organism>
<evidence type="ECO:0000313" key="2">
    <source>
        <dbReference type="EMBL" id="TFK32752.1"/>
    </source>
</evidence>
<feature type="transmembrane region" description="Helical" evidence="1">
    <location>
        <begin position="63"/>
        <end position="82"/>
    </location>
</feature>
<reference evidence="2 3" key="1">
    <citation type="journal article" date="2019" name="Nat. Ecol. Evol.">
        <title>Megaphylogeny resolves global patterns of mushroom evolution.</title>
        <authorList>
            <person name="Varga T."/>
            <person name="Krizsan K."/>
            <person name="Foldi C."/>
            <person name="Dima B."/>
            <person name="Sanchez-Garcia M."/>
            <person name="Sanchez-Ramirez S."/>
            <person name="Szollosi G.J."/>
            <person name="Szarkandi J.G."/>
            <person name="Papp V."/>
            <person name="Albert L."/>
            <person name="Andreopoulos W."/>
            <person name="Angelini C."/>
            <person name="Antonin V."/>
            <person name="Barry K.W."/>
            <person name="Bougher N.L."/>
            <person name="Buchanan P."/>
            <person name="Buyck B."/>
            <person name="Bense V."/>
            <person name="Catcheside P."/>
            <person name="Chovatia M."/>
            <person name="Cooper J."/>
            <person name="Damon W."/>
            <person name="Desjardin D."/>
            <person name="Finy P."/>
            <person name="Geml J."/>
            <person name="Haridas S."/>
            <person name="Hughes K."/>
            <person name="Justo A."/>
            <person name="Karasinski D."/>
            <person name="Kautmanova I."/>
            <person name="Kiss B."/>
            <person name="Kocsube S."/>
            <person name="Kotiranta H."/>
            <person name="LaButti K.M."/>
            <person name="Lechner B.E."/>
            <person name="Liimatainen K."/>
            <person name="Lipzen A."/>
            <person name="Lukacs Z."/>
            <person name="Mihaltcheva S."/>
            <person name="Morgado L.N."/>
            <person name="Niskanen T."/>
            <person name="Noordeloos M.E."/>
            <person name="Ohm R.A."/>
            <person name="Ortiz-Santana B."/>
            <person name="Ovrebo C."/>
            <person name="Racz N."/>
            <person name="Riley R."/>
            <person name="Savchenko A."/>
            <person name="Shiryaev A."/>
            <person name="Soop K."/>
            <person name="Spirin V."/>
            <person name="Szebenyi C."/>
            <person name="Tomsovsky M."/>
            <person name="Tulloss R.E."/>
            <person name="Uehling J."/>
            <person name="Grigoriev I.V."/>
            <person name="Vagvolgyi C."/>
            <person name="Papp T."/>
            <person name="Martin F.M."/>
            <person name="Miettinen O."/>
            <person name="Hibbett D.S."/>
            <person name="Nagy L.G."/>
        </authorList>
    </citation>
    <scope>NUCLEOTIDE SEQUENCE [LARGE SCALE GENOMIC DNA]</scope>
    <source>
        <strain evidence="2 3">CBS 166.37</strain>
    </source>
</reference>
<proteinExistence type="predicted"/>
<protein>
    <submittedName>
        <fullName evidence="2">Uncharacterized protein</fullName>
    </submittedName>
</protein>
<evidence type="ECO:0000313" key="3">
    <source>
        <dbReference type="Proteomes" id="UP000308652"/>
    </source>
</evidence>
<evidence type="ECO:0000256" key="1">
    <source>
        <dbReference type="SAM" id="Phobius"/>
    </source>
</evidence>
<dbReference type="Proteomes" id="UP000308652">
    <property type="component" value="Unassembled WGS sequence"/>
</dbReference>
<keyword evidence="1" id="KW-0812">Transmembrane</keyword>